<keyword evidence="3" id="KW-1185">Reference proteome</keyword>
<dbReference type="HOGENOM" id="CLU_715397_0_0_0"/>
<organism evidence="2 3">
    <name type="scientific">Opitutus terrae (strain DSM 11246 / JCM 15787 / PB90-1)</name>
    <dbReference type="NCBI Taxonomy" id="452637"/>
    <lineage>
        <taxon>Bacteria</taxon>
        <taxon>Pseudomonadati</taxon>
        <taxon>Verrucomicrobiota</taxon>
        <taxon>Opitutia</taxon>
        <taxon>Opitutales</taxon>
        <taxon>Opitutaceae</taxon>
        <taxon>Opitutus</taxon>
    </lineage>
</organism>
<dbReference type="Pfam" id="PF16930">
    <property type="entry name" value="Porin_5"/>
    <property type="match status" value="2"/>
</dbReference>
<keyword evidence="1" id="KW-0732">Signal</keyword>
<reference evidence="2 3" key="1">
    <citation type="journal article" date="2011" name="J. Bacteriol.">
        <title>Genome sequence of the verrucomicrobium Opitutus terrae PB90-1, an abundant inhabitant of rice paddy soil ecosystems.</title>
        <authorList>
            <person name="van Passel M.W."/>
            <person name="Kant R."/>
            <person name="Palva A."/>
            <person name="Copeland A."/>
            <person name="Lucas S."/>
            <person name="Lapidus A."/>
            <person name="Glavina del Rio T."/>
            <person name="Pitluck S."/>
            <person name="Goltsman E."/>
            <person name="Clum A."/>
            <person name="Sun H."/>
            <person name="Schmutz J."/>
            <person name="Larimer F.W."/>
            <person name="Land M.L."/>
            <person name="Hauser L."/>
            <person name="Kyrpides N."/>
            <person name="Mikhailova N."/>
            <person name="Richardson P.P."/>
            <person name="Janssen P.H."/>
            <person name="de Vos W.M."/>
            <person name="Smidt H."/>
        </authorList>
    </citation>
    <scope>NUCLEOTIDE SEQUENCE [LARGE SCALE GENOMIC DNA]</scope>
    <source>
        <strain evidence="3">DSM 11246 / JCM 15787 / PB90-1</strain>
    </source>
</reference>
<feature type="chain" id="PRO_5002774295" description="Porin" evidence="1">
    <location>
        <begin position="37"/>
        <end position="386"/>
    </location>
</feature>
<evidence type="ECO:0008006" key="4">
    <source>
        <dbReference type="Google" id="ProtNLM"/>
    </source>
</evidence>
<evidence type="ECO:0000256" key="1">
    <source>
        <dbReference type="SAM" id="SignalP"/>
    </source>
</evidence>
<proteinExistence type="predicted"/>
<evidence type="ECO:0000313" key="2">
    <source>
        <dbReference type="EMBL" id="ACB73549.1"/>
    </source>
</evidence>
<dbReference type="EMBL" id="CP001032">
    <property type="protein sequence ID" value="ACB73549.1"/>
    <property type="molecule type" value="Genomic_DNA"/>
</dbReference>
<accession>B1ZPE4</accession>
<evidence type="ECO:0000313" key="3">
    <source>
        <dbReference type="Proteomes" id="UP000007013"/>
    </source>
</evidence>
<dbReference type="STRING" id="452637.Oter_0259"/>
<dbReference type="KEGG" id="ote:Oter_0259"/>
<dbReference type="InterPro" id="IPR032638">
    <property type="entry name" value="Porin_5"/>
</dbReference>
<feature type="signal peptide" evidence="1">
    <location>
        <begin position="1"/>
        <end position="36"/>
    </location>
</feature>
<gene>
    <name evidence="2" type="ordered locus">Oter_0259</name>
</gene>
<sequence length="386" mass="42501">MIPATASPVLPSSRASRTWSAAALGLLLGCAPLASAFTAAPNLTINGDLRLRYESDWDSHTTSGTLRPDRERGRFRLRATAAYKFSDTWSFGARLRSGNHQSQQSPHLTFTADDGPSDDLEFALDRYFIQFKQANVTAWAGRNSSPFWQQNEMFWDEDITPTGAAASFDTKHGEATLTTTVGAFALPDGVNRLNGQLFAGQLKYSLPLKPAQFILAAGLHAFSGESGARYLINRNGARDYLVGVLSAQWSVPVQTVPFALGVDLLKNFEDYSAADVAPFPAASADETSGYVLSAQLGQLKNPRDWFVGYYYAHIEAFATNAAYAQDDWVRFGNGPQTEGTNIKGHEFRVAYALTKNLNLMARLFLVDAITTVQDGKRFRLDLNWKW</sequence>
<dbReference type="AlphaFoldDB" id="B1ZPE4"/>
<dbReference type="SUPFAM" id="SSF56935">
    <property type="entry name" value="Porins"/>
    <property type="match status" value="1"/>
</dbReference>
<name>B1ZPE4_OPITP</name>
<protein>
    <recommendedName>
        <fullName evidence="4">Porin</fullName>
    </recommendedName>
</protein>
<dbReference type="Proteomes" id="UP000007013">
    <property type="component" value="Chromosome"/>
</dbReference>
<dbReference type="eggNOG" id="ENOG5031524">
    <property type="taxonomic scope" value="Bacteria"/>
</dbReference>